<dbReference type="Proteomes" id="UP000009376">
    <property type="component" value="Unassembled WGS sequence"/>
</dbReference>
<proteinExistence type="inferred from homology"/>
<evidence type="ECO:0000256" key="2">
    <source>
        <dbReference type="ARBA" id="ARBA00022980"/>
    </source>
</evidence>
<dbReference type="InterPro" id="IPR000266">
    <property type="entry name" value="Ribosomal_uS17"/>
</dbReference>
<accession>D6GWZ0</accession>
<evidence type="ECO:0000256" key="3">
    <source>
        <dbReference type="ARBA" id="ARBA00023274"/>
    </source>
</evidence>
<evidence type="ECO:0000256" key="4">
    <source>
        <dbReference type="NCBIfam" id="TIGR03630"/>
    </source>
</evidence>
<name>D6GWZ0_PARA5</name>
<evidence type="ECO:0000313" key="6">
    <source>
        <dbReference type="Proteomes" id="UP000009376"/>
    </source>
</evidence>
<dbReference type="AlphaFoldDB" id="D6GWZ0"/>
<dbReference type="InterPro" id="IPR012340">
    <property type="entry name" value="NA-bd_OB-fold"/>
</dbReference>
<protein>
    <recommendedName>
        <fullName evidence="4">30S ribosomal protein S17</fullName>
    </recommendedName>
</protein>
<organism evidence="5 6">
    <name type="scientific">Candidatus Parvarchaeum acidophilus ARMAN-5</name>
    <dbReference type="NCBI Taxonomy" id="662762"/>
    <lineage>
        <taxon>Archaea</taxon>
        <taxon>Candidatus Parvarchaeota</taxon>
        <taxon>Candidatus Parvarchaeum</taxon>
    </lineage>
</organism>
<sequence>MLYEDLKAPEEKCNDVHCPYHGNLRVHGRRFEGIVTSAKANKTAVVSWTVFRKLKKYDRYIKVRSNVMAHNPDCVAAKLNDKVVIYETRPISRWKRFVVVRKL</sequence>
<dbReference type="EMBL" id="GG745612">
    <property type="protein sequence ID" value="EFD92291.1"/>
    <property type="molecule type" value="Genomic_DNA"/>
</dbReference>
<dbReference type="GO" id="GO:0006412">
    <property type="term" value="P:translation"/>
    <property type="evidence" value="ECO:0007669"/>
    <property type="project" value="UniProtKB-UniRule"/>
</dbReference>
<dbReference type="PANTHER" id="PTHR10744:SF9">
    <property type="entry name" value="40S RIBOSOMAL PROTEIN S11-RELATED"/>
    <property type="match status" value="1"/>
</dbReference>
<gene>
    <name evidence="5" type="ORF">BJBARM5_1013</name>
</gene>
<dbReference type="Pfam" id="PF00366">
    <property type="entry name" value="Ribosomal_S17"/>
    <property type="match status" value="1"/>
</dbReference>
<dbReference type="PANTHER" id="PTHR10744">
    <property type="entry name" value="40S RIBOSOMAL PROTEIN S11 FAMILY MEMBER"/>
    <property type="match status" value="1"/>
</dbReference>
<evidence type="ECO:0000313" key="5">
    <source>
        <dbReference type="EMBL" id="EFD92291.1"/>
    </source>
</evidence>
<dbReference type="CDD" id="cd00364">
    <property type="entry name" value="Ribosomal_uS17"/>
    <property type="match status" value="1"/>
</dbReference>
<dbReference type="GO" id="GO:0003735">
    <property type="term" value="F:structural constituent of ribosome"/>
    <property type="evidence" value="ECO:0007669"/>
    <property type="project" value="UniProtKB-UniRule"/>
</dbReference>
<dbReference type="InterPro" id="IPR028333">
    <property type="entry name" value="Ribosomal_uS17_arc/euk"/>
</dbReference>
<reference evidence="5 6" key="1">
    <citation type="journal article" date="2010" name="Proc. Natl. Acad. Sci. U.S.A.">
        <title>Enigmatic, ultrasmall, uncultivated Archaea.</title>
        <authorList>
            <person name="Baker B.J."/>
            <person name="Comolli L.R."/>
            <person name="Dick G.J."/>
            <person name="Hauser L.J."/>
            <person name="Hyatt D."/>
            <person name="Dill B.D."/>
            <person name="Land M.L."/>
            <person name="Verberkmoes N.C."/>
            <person name="Hettich R.L."/>
            <person name="Banfield J.F."/>
        </authorList>
    </citation>
    <scope>NUCLEOTIDE SEQUENCE [LARGE SCALE GENOMIC DNA]</scope>
</reference>
<keyword evidence="3" id="KW-0687">Ribonucleoprotein</keyword>
<dbReference type="Gene3D" id="2.40.50.1000">
    <property type="match status" value="1"/>
</dbReference>
<dbReference type="PRINTS" id="PR00973">
    <property type="entry name" value="RIBOSOMALS17"/>
</dbReference>
<dbReference type="SUPFAM" id="SSF50249">
    <property type="entry name" value="Nucleic acid-binding proteins"/>
    <property type="match status" value="1"/>
</dbReference>
<comment type="similarity">
    <text evidence="1">Belongs to the universal ribosomal protein uS17 family.</text>
</comment>
<dbReference type="NCBIfam" id="TIGR03630">
    <property type="entry name" value="uS17_arch"/>
    <property type="match status" value="1"/>
</dbReference>
<dbReference type="GO" id="GO:0022627">
    <property type="term" value="C:cytosolic small ribosomal subunit"/>
    <property type="evidence" value="ECO:0007669"/>
    <property type="project" value="UniProtKB-UniRule"/>
</dbReference>
<keyword evidence="2 5" id="KW-0689">Ribosomal protein</keyword>
<evidence type="ECO:0000256" key="1">
    <source>
        <dbReference type="ARBA" id="ARBA00010254"/>
    </source>
</evidence>